<evidence type="ECO:0000256" key="4">
    <source>
        <dbReference type="PIRSR" id="PIRSR602401-1"/>
    </source>
</evidence>
<keyword evidence="2 4" id="KW-0479">Metal-binding</keyword>
<reference evidence="6" key="1">
    <citation type="submission" date="2022-03" db="EMBL/GenBank/DDBJ databases">
        <authorList>
            <person name="Martin C."/>
        </authorList>
    </citation>
    <scope>NUCLEOTIDE SEQUENCE</scope>
</reference>
<keyword evidence="5" id="KW-0503">Monooxygenase</keyword>
<evidence type="ECO:0000256" key="5">
    <source>
        <dbReference type="RuleBase" id="RU000461"/>
    </source>
</evidence>
<dbReference type="PRINTS" id="PR00463">
    <property type="entry name" value="EP450I"/>
</dbReference>
<feature type="binding site" description="axial binding residue" evidence="4">
    <location>
        <position position="237"/>
    </location>
    <ligand>
        <name>heme</name>
        <dbReference type="ChEBI" id="CHEBI:30413"/>
    </ligand>
    <ligandPart>
        <name>Fe</name>
        <dbReference type="ChEBI" id="CHEBI:18248"/>
    </ligandPart>
</feature>
<dbReference type="InterPro" id="IPR036396">
    <property type="entry name" value="Cyt_P450_sf"/>
</dbReference>
<proteinExistence type="inferred from homology"/>
<evidence type="ECO:0000313" key="7">
    <source>
        <dbReference type="Proteomes" id="UP000749559"/>
    </source>
</evidence>
<name>A0A8S4PY12_OWEFU</name>
<dbReference type="InterPro" id="IPR017972">
    <property type="entry name" value="Cyt_P450_CS"/>
</dbReference>
<dbReference type="GO" id="GO:0016705">
    <property type="term" value="F:oxidoreductase activity, acting on paired donors, with incorporation or reduction of molecular oxygen"/>
    <property type="evidence" value="ECO:0007669"/>
    <property type="project" value="InterPro"/>
</dbReference>
<accession>A0A8S4PY12</accession>
<keyword evidence="7" id="KW-1185">Reference proteome</keyword>
<dbReference type="PROSITE" id="PS00086">
    <property type="entry name" value="CYTOCHROME_P450"/>
    <property type="match status" value="1"/>
</dbReference>
<dbReference type="InterPro" id="IPR050182">
    <property type="entry name" value="Cytochrome_P450_fam2"/>
</dbReference>
<evidence type="ECO:0000256" key="2">
    <source>
        <dbReference type="ARBA" id="ARBA00022723"/>
    </source>
</evidence>
<keyword evidence="4 5" id="KW-0349">Heme</keyword>
<dbReference type="OrthoDB" id="6141508at2759"/>
<keyword evidence="5" id="KW-0560">Oxidoreductase</keyword>
<dbReference type="EMBL" id="CAIIXF020000010">
    <property type="protein sequence ID" value="CAH1797671.1"/>
    <property type="molecule type" value="Genomic_DNA"/>
</dbReference>
<organism evidence="6 7">
    <name type="scientific">Owenia fusiformis</name>
    <name type="common">Polychaete worm</name>
    <dbReference type="NCBI Taxonomy" id="6347"/>
    <lineage>
        <taxon>Eukaryota</taxon>
        <taxon>Metazoa</taxon>
        <taxon>Spiralia</taxon>
        <taxon>Lophotrochozoa</taxon>
        <taxon>Annelida</taxon>
        <taxon>Polychaeta</taxon>
        <taxon>Sedentaria</taxon>
        <taxon>Canalipalpata</taxon>
        <taxon>Sabellida</taxon>
        <taxon>Oweniida</taxon>
        <taxon>Oweniidae</taxon>
        <taxon>Owenia</taxon>
    </lineage>
</organism>
<dbReference type="Gene3D" id="1.10.630.10">
    <property type="entry name" value="Cytochrome P450"/>
    <property type="match status" value="1"/>
</dbReference>
<evidence type="ECO:0000313" key="6">
    <source>
        <dbReference type="EMBL" id="CAH1797671.1"/>
    </source>
</evidence>
<comment type="similarity">
    <text evidence="1 5">Belongs to the cytochrome P450 family.</text>
</comment>
<dbReference type="Proteomes" id="UP000749559">
    <property type="component" value="Unassembled WGS sequence"/>
</dbReference>
<sequence length="291" mass="33851">MVECFRVVNYGYLVPAFIRDRLPGDMFRIKEFKAKHVEIEQAILHKELRDHLANYTPGECNDYIDSFIKTMKENEGIEKEHWFNEGQLMDNIVDFFRAGTDSSAATLRWVFLRMATNPEIQKRVKEEIMDTIGDDKLPSMEDKPKMPFTEATVIECMRFHPVIPLLQSRHTPDEPVEFKDFVLPPRTLIVENIHALHFDPDEWDEPNTFKPERFIGPNGKVIKDNHMLQFGSGKRECLGEPLAKMELFLFFVGILQKFTIKIPLGKEPKLGFRVGNGLDVPLPYEISFVRH</sequence>
<dbReference type="InterPro" id="IPR001128">
    <property type="entry name" value="Cyt_P450"/>
</dbReference>
<dbReference type="Pfam" id="PF00067">
    <property type="entry name" value="p450"/>
    <property type="match status" value="1"/>
</dbReference>
<keyword evidence="3 4" id="KW-0408">Iron</keyword>
<comment type="caution">
    <text evidence="6">The sequence shown here is derived from an EMBL/GenBank/DDBJ whole genome shotgun (WGS) entry which is preliminary data.</text>
</comment>
<gene>
    <name evidence="6" type="ORF">OFUS_LOCUS21908</name>
</gene>
<protein>
    <recommendedName>
        <fullName evidence="8">Cytochrome P450</fullName>
    </recommendedName>
</protein>
<dbReference type="GO" id="GO:0005506">
    <property type="term" value="F:iron ion binding"/>
    <property type="evidence" value="ECO:0007669"/>
    <property type="project" value="InterPro"/>
</dbReference>
<dbReference type="SUPFAM" id="SSF48264">
    <property type="entry name" value="Cytochrome P450"/>
    <property type="match status" value="1"/>
</dbReference>
<dbReference type="AlphaFoldDB" id="A0A8S4PY12"/>
<dbReference type="PRINTS" id="PR00385">
    <property type="entry name" value="P450"/>
</dbReference>
<dbReference type="PANTHER" id="PTHR24300">
    <property type="entry name" value="CYTOCHROME P450 508A4-RELATED"/>
    <property type="match status" value="1"/>
</dbReference>
<evidence type="ECO:0008006" key="8">
    <source>
        <dbReference type="Google" id="ProtNLM"/>
    </source>
</evidence>
<dbReference type="InterPro" id="IPR002401">
    <property type="entry name" value="Cyt_P450_E_grp-I"/>
</dbReference>
<dbReference type="GO" id="GO:0020037">
    <property type="term" value="F:heme binding"/>
    <property type="evidence" value="ECO:0007669"/>
    <property type="project" value="InterPro"/>
</dbReference>
<dbReference type="GO" id="GO:0004497">
    <property type="term" value="F:monooxygenase activity"/>
    <property type="evidence" value="ECO:0007669"/>
    <property type="project" value="UniProtKB-KW"/>
</dbReference>
<evidence type="ECO:0000256" key="3">
    <source>
        <dbReference type="ARBA" id="ARBA00023004"/>
    </source>
</evidence>
<evidence type="ECO:0000256" key="1">
    <source>
        <dbReference type="ARBA" id="ARBA00010617"/>
    </source>
</evidence>
<comment type="cofactor">
    <cofactor evidence="4">
        <name>heme</name>
        <dbReference type="ChEBI" id="CHEBI:30413"/>
    </cofactor>
</comment>